<keyword evidence="1" id="KW-0472">Membrane</keyword>
<evidence type="ECO:0000313" key="2">
    <source>
        <dbReference type="Proteomes" id="UP000492821"/>
    </source>
</evidence>
<reference evidence="3" key="2">
    <citation type="submission" date="2020-10" db="UniProtKB">
        <authorList>
            <consortium name="WormBaseParasite"/>
        </authorList>
    </citation>
    <scope>IDENTIFICATION</scope>
</reference>
<protein>
    <submittedName>
        <fullName evidence="3">Bestrophin homolog</fullName>
    </submittedName>
</protein>
<keyword evidence="2" id="KW-1185">Reference proteome</keyword>
<sequence>MVLIPHFSLKLIMPRFRHSAKPINDLHNVRQACPQVEESRSLEPEKRDQLYITDDETVSKWASKKVFVFRTFKILYWLVRWLFDGSSFSPTWHSVLSVDEVIKMGRPICVSDTLVLHCQSIEAFEKVIPYICGPYTRLMIHGGSISLDQLKRLMKDTVRKVEITANIQLRYSEYNDAVQLIMQHVRETRDNFNLESSPQLITEVKSAIEGDRYLRLFAFENEPNKCNVVHWKMEWIVGFQLFLAMNYLMVILGRPLARIVARHYGIELTSPIRDDILFVLDCVLNIFHYLLMIFLALRFALTSKPN</sequence>
<feature type="transmembrane region" description="Helical" evidence="1">
    <location>
        <begin position="278"/>
        <end position="301"/>
    </location>
</feature>
<keyword evidence="1" id="KW-0812">Transmembrane</keyword>
<accession>A0A7E4V650</accession>
<dbReference type="Proteomes" id="UP000492821">
    <property type="component" value="Unassembled WGS sequence"/>
</dbReference>
<dbReference type="AlphaFoldDB" id="A0A7E4V650"/>
<feature type="transmembrane region" description="Helical" evidence="1">
    <location>
        <begin position="235"/>
        <end position="257"/>
    </location>
</feature>
<name>A0A7E4V650_PANRE</name>
<organism evidence="2 3">
    <name type="scientific">Panagrellus redivivus</name>
    <name type="common">Microworm</name>
    <dbReference type="NCBI Taxonomy" id="6233"/>
    <lineage>
        <taxon>Eukaryota</taxon>
        <taxon>Metazoa</taxon>
        <taxon>Ecdysozoa</taxon>
        <taxon>Nematoda</taxon>
        <taxon>Chromadorea</taxon>
        <taxon>Rhabditida</taxon>
        <taxon>Tylenchina</taxon>
        <taxon>Panagrolaimomorpha</taxon>
        <taxon>Panagrolaimoidea</taxon>
        <taxon>Panagrolaimidae</taxon>
        <taxon>Panagrellus</taxon>
    </lineage>
</organism>
<proteinExistence type="predicted"/>
<reference evidence="2" key="1">
    <citation type="journal article" date="2013" name="Genetics">
        <title>The draft genome and transcriptome of Panagrellus redivivus are shaped by the harsh demands of a free-living lifestyle.</title>
        <authorList>
            <person name="Srinivasan J."/>
            <person name="Dillman A.R."/>
            <person name="Macchietto M.G."/>
            <person name="Heikkinen L."/>
            <person name="Lakso M."/>
            <person name="Fracchia K.M."/>
            <person name="Antoshechkin I."/>
            <person name="Mortazavi A."/>
            <person name="Wong G."/>
            <person name="Sternberg P.W."/>
        </authorList>
    </citation>
    <scope>NUCLEOTIDE SEQUENCE [LARGE SCALE GENOMIC DNA]</scope>
    <source>
        <strain evidence="2">MT8872</strain>
    </source>
</reference>
<keyword evidence="1" id="KW-1133">Transmembrane helix</keyword>
<evidence type="ECO:0000256" key="1">
    <source>
        <dbReference type="SAM" id="Phobius"/>
    </source>
</evidence>
<evidence type="ECO:0000313" key="3">
    <source>
        <dbReference type="WBParaSite" id="Pan_g16926.t1"/>
    </source>
</evidence>
<dbReference type="WBParaSite" id="Pan_g16926.t1">
    <property type="protein sequence ID" value="Pan_g16926.t1"/>
    <property type="gene ID" value="Pan_g16926"/>
</dbReference>